<organism evidence="1 2">
    <name type="scientific">Aspergillus puulaauensis</name>
    <dbReference type="NCBI Taxonomy" id="1220207"/>
    <lineage>
        <taxon>Eukaryota</taxon>
        <taxon>Fungi</taxon>
        <taxon>Dikarya</taxon>
        <taxon>Ascomycota</taxon>
        <taxon>Pezizomycotina</taxon>
        <taxon>Eurotiomycetes</taxon>
        <taxon>Eurotiomycetidae</taxon>
        <taxon>Eurotiales</taxon>
        <taxon>Aspergillaceae</taxon>
        <taxon>Aspergillus</taxon>
    </lineage>
</organism>
<keyword evidence="2" id="KW-1185">Reference proteome</keyword>
<dbReference type="GeneID" id="64978152"/>
<name>A0A7R7XUU3_9EURO</name>
<dbReference type="KEGG" id="apuu:APUU_61203S"/>
<reference evidence="1" key="2">
    <citation type="submission" date="2021-02" db="EMBL/GenBank/DDBJ databases">
        <title>Aspergillus puulaauensis MK2 genome sequence.</title>
        <authorList>
            <person name="Futagami T."/>
            <person name="Mori K."/>
            <person name="Kadooka C."/>
            <person name="Tanaka T."/>
        </authorList>
    </citation>
    <scope>NUCLEOTIDE SEQUENCE</scope>
    <source>
        <strain evidence="1">MK2</strain>
    </source>
</reference>
<dbReference type="OrthoDB" id="538223at2759"/>
<dbReference type="Proteomes" id="UP000654913">
    <property type="component" value="Chromosome 6"/>
</dbReference>
<proteinExistence type="predicted"/>
<dbReference type="EMBL" id="AP024448">
    <property type="protein sequence ID" value="BCS28155.1"/>
    <property type="molecule type" value="Genomic_DNA"/>
</dbReference>
<gene>
    <name evidence="1" type="ORF">APUU_61203S</name>
</gene>
<protein>
    <submittedName>
        <fullName evidence="1">Uncharacterized protein</fullName>
    </submittedName>
</protein>
<dbReference type="RefSeq" id="XP_041560341.1">
    <property type="nucleotide sequence ID" value="XM_041694518.1"/>
</dbReference>
<dbReference type="AlphaFoldDB" id="A0A7R7XUU3"/>
<evidence type="ECO:0000313" key="2">
    <source>
        <dbReference type="Proteomes" id="UP000654913"/>
    </source>
</evidence>
<evidence type="ECO:0000313" key="1">
    <source>
        <dbReference type="EMBL" id="BCS28155.1"/>
    </source>
</evidence>
<accession>A0A7R7XUU3</accession>
<sequence length="130" mass="14527">MSALRKFRKWKLKIDTPEGIMDLKFSADGNFLQTDLGLIKVGETSSHGGLSVEHNWIYYGASSVFRIHADLFARRYDVRGNRIAIGFAGGQVLCLEFDCEALDKLLESPCMDIPEVAFRDGDGLCTLDCF</sequence>
<reference evidence="1" key="1">
    <citation type="submission" date="2021-01" db="EMBL/GenBank/DDBJ databases">
        <authorList>
            <consortium name="Aspergillus puulaauensis MK2 genome sequencing consortium"/>
            <person name="Kazuki M."/>
            <person name="Futagami T."/>
        </authorList>
    </citation>
    <scope>NUCLEOTIDE SEQUENCE</scope>
    <source>
        <strain evidence="1">MK2</strain>
    </source>
</reference>